<proteinExistence type="evidence at transcript level"/>
<protein>
    <submittedName>
        <fullName evidence="2">Putative secreted protein</fullName>
    </submittedName>
</protein>
<reference evidence="2" key="1">
    <citation type="submission" date="2012-12" db="EMBL/GenBank/DDBJ databases">
        <title>Identification and characterization of a phenylalanine ammonia-lyase gene family in Isatis indigotica Fort.</title>
        <authorList>
            <person name="Liu Q."/>
            <person name="Chen J."/>
            <person name="Zhou X."/>
            <person name="Di P."/>
            <person name="Xiao Y."/>
            <person name="Xuan H."/>
            <person name="Zhang L."/>
            <person name="Chen W."/>
        </authorList>
    </citation>
    <scope>NUCLEOTIDE SEQUENCE</scope>
    <source>
        <tissue evidence="2">Salivary gland</tissue>
    </source>
</reference>
<organism evidence="2">
    <name type="scientific">Ixodes ricinus</name>
    <name type="common">Common tick</name>
    <name type="synonym">Acarus ricinus</name>
    <dbReference type="NCBI Taxonomy" id="34613"/>
    <lineage>
        <taxon>Eukaryota</taxon>
        <taxon>Metazoa</taxon>
        <taxon>Ecdysozoa</taxon>
        <taxon>Arthropoda</taxon>
        <taxon>Chelicerata</taxon>
        <taxon>Arachnida</taxon>
        <taxon>Acari</taxon>
        <taxon>Parasitiformes</taxon>
        <taxon>Ixodida</taxon>
        <taxon>Ixodoidea</taxon>
        <taxon>Ixodidae</taxon>
        <taxon>Ixodinae</taxon>
        <taxon>Ixodes</taxon>
    </lineage>
</organism>
<evidence type="ECO:0000256" key="1">
    <source>
        <dbReference type="SAM" id="SignalP"/>
    </source>
</evidence>
<dbReference type="EMBL" id="GADI01005576">
    <property type="protein sequence ID" value="JAA68232.1"/>
    <property type="molecule type" value="mRNA"/>
</dbReference>
<accession>A0A0K8RAP8</accession>
<dbReference type="AlphaFoldDB" id="A0A0K8RAP8"/>
<keyword evidence="1" id="KW-0732">Signal</keyword>
<feature type="chain" id="PRO_5005516580" evidence="1">
    <location>
        <begin position="20"/>
        <end position="131"/>
    </location>
</feature>
<feature type="signal peptide" evidence="1">
    <location>
        <begin position="1"/>
        <end position="19"/>
    </location>
</feature>
<sequence length="131" mass="14815">MKAACILITLTAMLAIAESETFRPRSALDDEEFEQSIQTACLDPLDLTPEESAAMEKTWEIQNLGARMPRVNTLKFAYYLYLLLEKNEHDIEKALGLVTPNQAVVHSLKPKIRMFVVCASDETMKALNLQR</sequence>
<name>A0A0K8RAP8_IXORI</name>
<evidence type="ECO:0000313" key="2">
    <source>
        <dbReference type="EMBL" id="JAA68232.1"/>
    </source>
</evidence>